<feature type="compositionally biased region" description="Acidic residues" evidence="2">
    <location>
        <begin position="85"/>
        <end position="110"/>
    </location>
</feature>
<feature type="compositionally biased region" description="Basic residues" evidence="2">
    <location>
        <begin position="625"/>
        <end position="634"/>
    </location>
</feature>
<dbReference type="EMBL" id="MU001634">
    <property type="protein sequence ID" value="KAF2484162.1"/>
    <property type="molecule type" value="Genomic_DNA"/>
</dbReference>
<comment type="similarity">
    <text evidence="1">Belongs to the KRI1 family.</text>
</comment>
<feature type="region of interest" description="Disordered" evidence="2">
    <location>
        <begin position="169"/>
        <end position="193"/>
    </location>
</feature>
<dbReference type="Pfam" id="PF05178">
    <property type="entry name" value="Kri1"/>
    <property type="match status" value="1"/>
</dbReference>
<dbReference type="Proteomes" id="UP000799767">
    <property type="component" value="Unassembled WGS sequence"/>
</dbReference>
<feature type="region of interest" description="Disordered" evidence="2">
    <location>
        <begin position="204"/>
        <end position="223"/>
    </location>
</feature>
<feature type="region of interest" description="Disordered" evidence="2">
    <location>
        <begin position="426"/>
        <end position="511"/>
    </location>
</feature>
<organism evidence="4 5">
    <name type="scientific">Neohortaea acidophila</name>
    <dbReference type="NCBI Taxonomy" id="245834"/>
    <lineage>
        <taxon>Eukaryota</taxon>
        <taxon>Fungi</taxon>
        <taxon>Dikarya</taxon>
        <taxon>Ascomycota</taxon>
        <taxon>Pezizomycotina</taxon>
        <taxon>Dothideomycetes</taxon>
        <taxon>Dothideomycetidae</taxon>
        <taxon>Mycosphaerellales</taxon>
        <taxon>Teratosphaeriaceae</taxon>
        <taxon>Neohortaea</taxon>
    </lineage>
</organism>
<dbReference type="RefSeq" id="XP_033590732.1">
    <property type="nucleotide sequence ID" value="XM_033730914.1"/>
</dbReference>
<dbReference type="Pfam" id="PF12936">
    <property type="entry name" value="Kri1_C"/>
    <property type="match status" value="1"/>
</dbReference>
<feature type="region of interest" description="Disordered" evidence="2">
    <location>
        <begin position="581"/>
        <end position="649"/>
    </location>
</feature>
<dbReference type="GO" id="GO:0000447">
    <property type="term" value="P:endonucleolytic cleavage in ITS1 to separate SSU-rRNA from 5.8S rRNA and LSU-rRNA from tricistronic rRNA transcript (SSU-rRNA, 5.8S rRNA, LSU-rRNA)"/>
    <property type="evidence" value="ECO:0007669"/>
    <property type="project" value="TreeGrafter"/>
</dbReference>
<feature type="region of interest" description="Disordered" evidence="2">
    <location>
        <begin position="1"/>
        <end position="110"/>
    </location>
</feature>
<feature type="compositionally biased region" description="Low complexity" evidence="2">
    <location>
        <begin position="495"/>
        <end position="511"/>
    </location>
</feature>
<dbReference type="InterPro" id="IPR024626">
    <property type="entry name" value="Kri1-like_C"/>
</dbReference>
<dbReference type="GeneID" id="54471916"/>
<dbReference type="PANTHER" id="PTHR14490">
    <property type="entry name" value="ZINC FINGER, ZZ TYPE"/>
    <property type="match status" value="1"/>
</dbReference>
<feature type="domain" description="Kri1-like C-terminal" evidence="3">
    <location>
        <begin position="488"/>
        <end position="581"/>
    </location>
</feature>
<dbReference type="AlphaFoldDB" id="A0A6A6PVV0"/>
<evidence type="ECO:0000256" key="2">
    <source>
        <dbReference type="SAM" id="MobiDB-lite"/>
    </source>
</evidence>
<feature type="compositionally biased region" description="Basic residues" evidence="2">
    <location>
        <begin position="462"/>
        <end position="472"/>
    </location>
</feature>
<feature type="compositionally biased region" description="Basic and acidic residues" evidence="2">
    <location>
        <begin position="42"/>
        <end position="76"/>
    </location>
</feature>
<sequence length="649" mass="73662">MAITTERPAKRAKLLSDESSSEAESESDVAAPAAGPTNGFKVNEEYARRFEHNKKREEMHRLEEKYHSQPNKDGKGRARGGKFGEEEDDEEDSEEDESEDDDGDLATRDVDEEIFATLKAIKEKDPRVYDKGVTFYREFEGDVEGEAAGKQSGKEKPVYLQDYHRQNLLAGYTGEEHEEADDVPPTYDQEQDAVRQQLPAATAAAVSANGVHPARATRIKDRSKLITDQDVAAADQDPERYLSNFMAARAWVPSETSRWQAFDSDDSDEEKRADEFEEAYNLRFEDPNTANEKLQSFARDVGKYGVRRDEKTARQKQRDRERETKDMAKREREEERARLRKLKIEEAEEKVKKIKEAAGMAKGEEIDVSEWKDVLDGDFDDDMWEKEMKRRFGDDYYAGGEEKVEKPTWDDDIAIDDLVPDFEKTETQVAFTLSSDEDEVEEGGAEEAAQESDEDEDERPSKRSKGKKKDHKKEKAEAKRTARRERRQIESIVDSSLPLSHPSLASSSTTAKEPVIGFRYRETSPITFGLSARDILFADDTQLNQYAGLKKMAAFRDAEKKRRDKKKYSKKGRLREWRREVFGSVDGPKDPVGSAVVGGEGEERKQTSVKVGTDQPDNVVEGKRGGKKRKRKSKAGTSGGQVFEFLGSM</sequence>
<dbReference type="GO" id="GO:0030686">
    <property type="term" value="C:90S preribosome"/>
    <property type="evidence" value="ECO:0007669"/>
    <property type="project" value="TreeGrafter"/>
</dbReference>
<evidence type="ECO:0000256" key="1">
    <source>
        <dbReference type="ARBA" id="ARBA00007473"/>
    </source>
</evidence>
<dbReference type="GO" id="GO:0005730">
    <property type="term" value="C:nucleolus"/>
    <property type="evidence" value="ECO:0007669"/>
    <property type="project" value="TreeGrafter"/>
</dbReference>
<proteinExistence type="inferred from homology"/>
<keyword evidence="5" id="KW-1185">Reference proteome</keyword>
<dbReference type="OrthoDB" id="10252032at2759"/>
<protein>
    <submittedName>
        <fullName evidence="4">KRI1-like family C-terminal-domain-containing protein</fullName>
    </submittedName>
</protein>
<feature type="compositionally biased region" description="Acidic residues" evidence="2">
    <location>
        <begin position="435"/>
        <end position="458"/>
    </location>
</feature>
<feature type="region of interest" description="Disordered" evidence="2">
    <location>
        <begin position="139"/>
        <end position="158"/>
    </location>
</feature>
<name>A0A6A6PVV0_9PEZI</name>
<evidence type="ECO:0000313" key="4">
    <source>
        <dbReference type="EMBL" id="KAF2484162.1"/>
    </source>
</evidence>
<dbReference type="PANTHER" id="PTHR14490:SF5">
    <property type="entry name" value="PROTEIN KRI1 HOMOLOG"/>
    <property type="match status" value="1"/>
</dbReference>
<reference evidence="4" key="1">
    <citation type="journal article" date="2020" name="Stud. Mycol.">
        <title>101 Dothideomycetes genomes: a test case for predicting lifestyles and emergence of pathogens.</title>
        <authorList>
            <person name="Haridas S."/>
            <person name="Albert R."/>
            <person name="Binder M."/>
            <person name="Bloem J."/>
            <person name="Labutti K."/>
            <person name="Salamov A."/>
            <person name="Andreopoulos B."/>
            <person name="Baker S."/>
            <person name="Barry K."/>
            <person name="Bills G."/>
            <person name="Bluhm B."/>
            <person name="Cannon C."/>
            <person name="Castanera R."/>
            <person name="Culley D."/>
            <person name="Daum C."/>
            <person name="Ezra D."/>
            <person name="Gonzalez J."/>
            <person name="Henrissat B."/>
            <person name="Kuo A."/>
            <person name="Liang C."/>
            <person name="Lipzen A."/>
            <person name="Lutzoni F."/>
            <person name="Magnuson J."/>
            <person name="Mondo S."/>
            <person name="Nolan M."/>
            <person name="Ohm R."/>
            <person name="Pangilinan J."/>
            <person name="Park H.-J."/>
            <person name="Ramirez L."/>
            <person name="Alfaro M."/>
            <person name="Sun H."/>
            <person name="Tritt A."/>
            <person name="Yoshinaga Y."/>
            <person name="Zwiers L.-H."/>
            <person name="Turgeon B."/>
            <person name="Goodwin S."/>
            <person name="Spatafora J."/>
            <person name="Crous P."/>
            <person name="Grigoriev I."/>
        </authorList>
    </citation>
    <scope>NUCLEOTIDE SEQUENCE</scope>
    <source>
        <strain evidence="4">CBS 113389</strain>
    </source>
</reference>
<accession>A0A6A6PVV0</accession>
<gene>
    <name evidence="4" type="ORF">BDY17DRAFT_248479</name>
</gene>
<evidence type="ECO:0000313" key="5">
    <source>
        <dbReference type="Proteomes" id="UP000799767"/>
    </source>
</evidence>
<evidence type="ECO:0000259" key="3">
    <source>
        <dbReference type="Pfam" id="PF12936"/>
    </source>
</evidence>
<dbReference type="InterPro" id="IPR018034">
    <property type="entry name" value="Kri1"/>
</dbReference>
<feature type="region of interest" description="Disordered" evidence="2">
    <location>
        <begin position="305"/>
        <end position="336"/>
    </location>
</feature>